<comment type="caution">
    <text evidence="8">Lacks conserved residue(s) required for the propagation of feature annotation.</text>
</comment>
<dbReference type="PANTHER" id="PTHR19136:SF81">
    <property type="entry name" value="MOLYBDENUM COFACTOR GUANYLYLTRANSFERASE"/>
    <property type="match status" value="1"/>
</dbReference>
<evidence type="ECO:0000313" key="10">
    <source>
        <dbReference type="EMBL" id="OEF96969.1"/>
    </source>
</evidence>
<comment type="similarity">
    <text evidence="8">Belongs to the MobA family.</text>
</comment>
<evidence type="ECO:0000256" key="1">
    <source>
        <dbReference type="ARBA" id="ARBA00022490"/>
    </source>
</evidence>
<evidence type="ECO:0000256" key="6">
    <source>
        <dbReference type="ARBA" id="ARBA00023134"/>
    </source>
</evidence>
<dbReference type="OrthoDB" id="9788394at2"/>
<comment type="domain">
    <text evidence="8">The N-terminal domain determines nucleotide recognition and specific binding, while the C-terminal domain determines the specific binding to the target protein.</text>
</comment>
<feature type="binding site" evidence="8">
    <location>
        <begin position="7"/>
        <end position="9"/>
    </location>
    <ligand>
        <name>GTP</name>
        <dbReference type="ChEBI" id="CHEBI:37565"/>
    </ligand>
</feature>
<keyword evidence="5 8" id="KW-0460">Magnesium</keyword>
<comment type="caution">
    <text evidence="10">The sequence shown here is derived from an EMBL/GenBank/DDBJ whole genome shotgun (WGS) entry which is preliminary data.</text>
</comment>
<dbReference type="CDD" id="cd02503">
    <property type="entry name" value="MobA"/>
    <property type="match status" value="1"/>
</dbReference>
<dbReference type="Proteomes" id="UP000094296">
    <property type="component" value="Unassembled WGS sequence"/>
</dbReference>
<feature type="binding site" evidence="8">
    <location>
        <position position="98"/>
    </location>
    <ligand>
        <name>Mg(2+)</name>
        <dbReference type="ChEBI" id="CHEBI:18420"/>
    </ligand>
</feature>
<feature type="binding site" evidence="8">
    <location>
        <position position="69"/>
    </location>
    <ligand>
        <name>GTP</name>
        <dbReference type="ChEBI" id="CHEBI:37565"/>
    </ligand>
</feature>
<evidence type="ECO:0000259" key="9">
    <source>
        <dbReference type="Pfam" id="PF12804"/>
    </source>
</evidence>
<dbReference type="GO" id="GO:0005525">
    <property type="term" value="F:GTP binding"/>
    <property type="evidence" value="ECO:0007669"/>
    <property type="project" value="UniProtKB-UniRule"/>
</dbReference>
<comment type="function">
    <text evidence="8">Transfers a GMP moiety from GTP to Mo-molybdopterin (Mo-MPT) cofactor (Moco or molybdenum cofactor) to form Mo-molybdopterin guanine dinucleotide (Mo-MGD) cofactor.</text>
</comment>
<dbReference type="EMBL" id="MIJE01000022">
    <property type="protein sequence ID" value="OEF96969.1"/>
    <property type="molecule type" value="Genomic_DNA"/>
</dbReference>
<evidence type="ECO:0000256" key="3">
    <source>
        <dbReference type="ARBA" id="ARBA00022723"/>
    </source>
</evidence>
<evidence type="ECO:0000256" key="8">
    <source>
        <dbReference type="HAMAP-Rule" id="MF_00316"/>
    </source>
</evidence>
<keyword evidence="11" id="KW-1185">Reference proteome</keyword>
<dbReference type="AlphaFoldDB" id="A0A1E5G1W3"/>
<accession>A0A1E5G1W3</accession>
<dbReference type="GO" id="GO:0005737">
    <property type="term" value="C:cytoplasm"/>
    <property type="evidence" value="ECO:0007669"/>
    <property type="project" value="UniProtKB-SubCell"/>
</dbReference>
<reference evidence="10 11" key="1">
    <citation type="submission" date="2016-09" db="EMBL/GenBank/DDBJ databases">
        <title>Draft genome sequence for the type strain of Desulfuribacillus alkaliarsenatis AHT28, an obligately anaerobic, sulfidogenic bacterium isolated from Russian soda lake sediments.</title>
        <authorList>
            <person name="Abin C.A."/>
            <person name="Hollibaugh J.T."/>
        </authorList>
    </citation>
    <scope>NUCLEOTIDE SEQUENCE [LARGE SCALE GENOMIC DNA]</scope>
    <source>
        <strain evidence="10 11">AHT28</strain>
    </source>
</reference>
<dbReference type="HAMAP" id="MF_00316">
    <property type="entry name" value="MobA"/>
    <property type="match status" value="1"/>
</dbReference>
<dbReference type="SUPFAM" id="SSF53448">
    <property type="entry name" value="Nucleotide-diphospho-sugar transferases"/>
    <property type="match status" value="1"/>
</dbReference>
<keyword evidence="2 8" id="KW-0808">Transferase</keyword>
<feature type="binding site" evidence="8">
    <location>
        <position position="19"/>
    </location>
    <ligand>
        <name>GTP</name>
        <dbReference type="ChEBI" id="CHEBI:37565"/>
    </ligand>
</feature>
<comment type="cofactor">
    <cofactor evidence="8">
        <name>Mg(2+)</name>
        <dbReference type="ChEBI" id="CHEBI:18420"/>
    </cofactor>
</comment>
<dbReference type="InterPro" id="IPR029044">
    <property type="entry name" value="Nucleotide-diphossugar_trans"/>
</dbReference>
<dbReference type="GO" id="GO:0006777">
    <property type="term" value="P:Mo-molybdopterin cofactor biosynthetic process"/>
    <property type="evidence" value="ECO:0007669"/>
    <property type="project" value="UniProtKB-KW"/>
</dbReference>
<comment type="catalytic activity">
    <reaction evidence="8">
        <text>Mo-molybdopterin + GTP + H(+) = Mo-molybdopterin guanine dinucleotide + diphosphate</text>
        <dbReference type="Rhea" id="RHEA:34243"/>
        <dbReference type="ChEBI" id="CHEBI:15378"/>
        <dbReference type="ChEBI" id="CHEBI:33019"/>
        <dbReference type="ChEBI" id="CHEBI:37565"/>
        <dbReference type="ChEBI" id="CHEBI:71302"/>
        <dbReference type="ChEBI" id="CHEBI:71310"/>
        <dbReference type="EC" id="2.7.7.77"/>
    </reaction>
</comment>
<evidence type="ECO:0000256" key="4">
    <source>
        <dbReference type="ARBA" id="ARBA00022741"/>
    </source>
</evidence>
<keyword evidence="3 8" id="KW-0479">Metal-binding</keyword>
<proteinExistence type="inferred from homology"/>
<evidence type="ECO:0000313" key="11">
    <source>
        <dbReference type="Proteomes" id="UP000094296"/>
    </source>
</evidence>
<feature type="binding site" evidence="8">
    <location>
        <position position="98"/>
    </location>
    <ligand>
        <name>GTP</name>
        <dbReference type="ChEBI" id="CHEBI:37565"/>
    </ligand>
</feature>
<dbReference type="GO" id="GO:0061603">
    <property type="term" value="F:molybdenum cofactor guanylyltransferase activity"/>
    <property type="evidence" value="ECO:0007669"/>
    <property type="project" value="UniProtKB-EC"/>
</dbReference>
<protein>
    <recommendedName>
        <fullName evidence="8">Probable molybdenum cofactor guanylyltransferase</fullName>
        <shortName evidence="8">MoCo guanylyltransferase</shortName>
        <ecNumber evidence="8">2.7.7.77</ecNumber>
    </recommendedName>
    <alternativeName>
        <fullName evidence="8">GTP:molybdopterin guanylyltransferase</fullName>
    </alternativeName>
    <alternativeName>
        <fullName evidence="8">Mo-MPT guanylyltransferase</fullName>
    </alternativeName>
    <alternativeName>
        <fullName evidence="8">Molybdopterin guanylyltransferase</fullName>
    </alternativeName>
    <alternativeName>
        <fullName evidence="8">Molybdopterin-guanine dinucleotide synthase</fullName>
        <shortName evidence="8">MGD synthase</shortName>
    </alternativeName>
</protein>
<comment type="subcellular location">
    <subcellularLocation>
        <location evidence="8">Cytoplasm</location>
    </subcellularLocation>
</comment>
<dbReference type="RefSeq" id="WP_069643014.1">
    <property type="nucleotide sequence ID" value="NZ_MIJE01000022.1"/>
</dbReference>
<keyword evidence="1 8" id="KW-0963">Cytoplasm</keyword>
<evidence type="ECO:0000256" key="7">
    <source>
        <dbReference type="ARBA" id="ARBA00023150"/>
    </source>
</evidence>
<keyword evidence="6 8" id="KW-0342">GTP-binding</keyword>
<sequence length="196" mass="21847">MLNGVILSGGLSKRMGQDKGLLMLDGKTTVERLYEKIAPLCQRVILVTNKPDSYRSLLNKMPKATIITDEIKQLGPLSGIHAALGETDMDYNLVIACDMPLANPECFLSFAKNQLDSKNELIIARTADGRLQPLHAIYHKSCRSQIEQMLTSNNLRISSLVDYVTSKIIEIPTKEQEMFMNMNTPEEYNAALASTK</sequence>
<dbReference type="Pfam" id="PF12804">
    <property type="entry name" value="NTP_transf_3"/>
    <property type="match status" value="1"/>
</dbReference>
<organism evidence="10 11">
    <name type="scientific">Desulfuribacillus alkaliarsenatis</name>
    <dbReference type="NCBI Taxonomy" id="766136"/>
    <lineage>
        <taxon>Bacteria</taxon>
        <taxon>Bacillati</taxon>
        <taxon>Bacillota</taxon>
        <taxon>Desulfuribacillia</taxon>
        <taxon>Desulfuribacillales</taxon>
        <taxon>Desulfuribacillaceae</taxon>
        <taxon>Desulfuribacillus</taxon>
    </lineage>
</organism>
<dbReference type="STRING" id="766136.BHF68_05025"/>
<dbReference type="PANTHER" id="PTHR19136">
    <property type="entry name" value="MOLYBDENUM COFACTOR GUANYLYLTRANSFERASE"/>
    <property type="match status" value="1"/>
</dbReference>
<dbReference type="GO" id="GO:0046872">
    <property type="term" value="F:metal ion binding"/>
    <property type="evidence" value="ECO:0007669"/>
    <property type="project" value="UniProtKB-KW"/>
</dbReference>
<dbReference type="InterPro" id="IPR025877">
    <property type="entry name" value="MobA-like_NTP_Trfase"/>
</dbReference>
<dbReference type="Gene3D" id="3.90.550.10">
    <property type="entry name" value="Spore Coat Polysaccharide Biosynthesis Protein SpsA, Chain A"/>
    <property type="match status" value="1"/>
</dbReference>
<evidence type="ECO:0000256" key="5">
    <source>
        <dbReference type="ARBA" id="ARBA00022842"/>
    </source>
</evidence>
<name>A0A1E5G1W3_9FIRM</name>
<keyword evidence="7 8" id="KW-0501">Molybdenum cofactor biosynthesis</keyword>
<gene>
    <name evidence="8" type="primary">mobA</name>
    <name evidence="10" type="ORF">BHF68_05025</name>
</gene>
<dbReference type="EC" id="2.7.7.77" evidence="8"/>
<evidence type="ECO:0000256" key="2">
    <source>
        <dbReference type="ARBA" id="ARBA00022679"/>
    </source>
</evidence>
<feature type="domain" description="MobA-like NTP transferase" evidence="9">
    <location>
        <begin position="4"/>
        <end position="155"/>
    </location>
</feature>
<dbReference type="InterPro" id="IPR013482">
    <property type="entry name" value="Molybde_CF_guanTrfase"/>
</dbReference>
<keyword evidence="4 8" id="KW-0547">Nucleotide-binding</keyword>